<dbReference type="OrthoDB" id="5298061at2"/>
<gene>
    <name evidence="2" type="ORF">EC580_03870</name>
</gene>
<keyword evidence="1" id="KW-0472">Membrane</keyword>
<dbReference type="AlphaFoldDB" id="A0A3M8RKR7"/>
<evidence type="ECO:0000313" key="2">
    <source>
        <dbReference type="EMBL" id="RNF67694.1"/>
    </source>
</evidence>
<proteinExistence type="predicted"/>
<dbReference type="RefSeq" id="WP_123102364.1">
    <property type="nucleotide sequence ID" value="NZ_CP127527.1"/>
</dbReference>
<dbReference type="EMBL" id="RIZI01000131">
    <property type="protein sequence ID" value="RNF67694.1"/>
    <property type="molecule type" value="Genomic_DNA"/>
</dbReference>
<reference evidence="2" key="1">
    <citation type="submission" date="2018-10" db="EMBL/GenBank/DDBJ databases">
        <title>Acidithiobacillus sulfuriphilus sp. nov.: an extremely acidophilic sulfur-oxidizing chemolithotroph isolated from a neutral pH environment.</title>
        <authorList>
            <person name="Falagan C."/>
            <person name="Moya-Beltran A."/>
            <person name="Quatrini R."/>
            <person name="Johnson D.B."/>
        </authorList>
    </citation>
    <scope>NUCLEOTIDE SEQUENCE [LARGE SCALE GENOMIC DNA]</scope>
    <source>
        <strain evidence="2">CJ-2</strain>
    </source>
</reference>
<comment type="caution">
    <text evidence="2">The sequence shown here is derived from an EMBL/GenBank/DDBJ whole genome shotgun (WGS) entry which is preliminary data.</text>
</comment>
<keyword evidence="1" id="KW-1133">Transmembrane helix</keyword>
<organism evidence="2">
    <name type="scientific">Acidithiobacillus sulfuriphilus</name>
    <dbReference type="NCBI Taxonomy" id="1867749"/>
    <lineage>
        <taxon>Bacteria</taxon>
        <taxon>Pseudomonadati</taxon>
        <taxon>Pseudomonadota</taxon>
        <taxon>Acidithiobacillia</taxon>
        <taxon>Acidithiobacillales</taxon>
        <taxon>Acidithiobacillaceae</taxon>
        <taxon>Acidithiobacillus</taxon>
    </lineage>
</organism>
<feature type="transmembrane region" description="Helical" evidence="1">
    <location>
        <begin position="7"/>
        <end position="27"/>
    </location>
</feature>
<evidence type="ECO:0000256" key="1">
    <source>
        <dbReference type="SAM" id="Phobius"/>
    </source>
</evidence>
<sequence length="103" mass="10957">MTGREKWVVAILAAGVFAILLGIFIMATRTRIPVSHIYVNAQGAHLLAQAGEGATAAADWPGAFRANPQAADAAFWPTATLDFGGGHSVIVPRRDVLLWVYRG</sequence>
<accession>A0A3M8RKR7</accession>
<protein>
    <submittedName>
        <fullName evidence="2">Uncharacterized protein</fullName>
    </submittedName>
</protein>
<keyword evidence="1" id="KW-0812">Transmembrane</keyword>
<name>A0A3M8RKR7_9PROT</name>